<keyword evidence="5 12" id="KW-0812">Transmembrane</keyword>
<dbReference type="EMBL" id="NEDP02004193">
    <property type="protein sequence ID" value="OWF46361.1"/>
    <property type="molecule type" value="Genomic_DNA"/>
</dbReference>
<dbReference type="Gene3D" id="1.20.1730.10">
    <property type="entry name" value="Sodium/glucose cotransporter"/>
    <property type="match status" value="1"/>
</dbReference>
<comment type="similarity">
    <text evidence="2 11">Belongs to the sodium:solute symporter (SSF) (TC 2.A.21) family.</text>
</comment>
<keyword evidence="3" id="KW-0813">Transport</keyword>
<feature type="transmembrane region" description="Helical" evidence="12">
    <location>
        <begin position="378"/>
        <end position="403"/>
    </location>
</feature>
<dbReference type="InterPro" id="IPR038377">
    <property type="entry name" value="Na/Glc_symporter_sf"/>
</dbReference>
<feature type="transmembrane region" description="Helical" evidence="12">
    <location>
        <begin position="409"/>
        <end position="430"/>
    </location>
</feature>
<comment type="caution">
    <text evidence="13">The sequence shown here is derived from an EMBL/GenBank/DDBJ whole genome shotgun (WGS) entry which is preliminary data.</text>
</comment>
<feature type="transmembrane region" description="Helical" evidence="12">
    <location>
        <begin position="237"/>
        <end position="254"/>
    </location>
</feature>
<keyword evidence="9 12" id="KW-0472">Membrane</keyword>
<dbReference type="Pfam" id="PF00474">
    <property type="entry name" value="SSF"/>
    <property type="match status" value="1"/>
</dbReference>
<feature type="transmembrane region" description="Helical" evidence="12">
    <location>
        <begin position="46"/>
        <end position="67"/>
    </location>
</feature>
<dbReference type="InterPro" id="IPR051163">
    <property type="entry name" value="Sodium:Solute_Symporter_SSF"/>
</dbReference>
<dbReference type="InterPro" id="IPR001734">
    <property type="entry name" value="Na/solute_symporter"/>
</dbReference>
<feature type="transmembrane region" description="Helical" evidence="12">
    <location>
        <begin position="275"/>
        <end position="299"/>
    </location>
</feature>
<sequence length="629" mass="68065">MAVLDPSDYVILLIVLIASLGVGLFKSRRMGRRKSTAQFIHGDGHMSVLPVAMSMIVSFESGIMMLGVPAEVYMYGMQWYMFIIGKSIADVLNCYLLIPSLKSLNVNSLYEYLELRFHSRVVRLFGTILTLFFYVNYLGTVLFVPTITIQAITDIPVWISVVVLMAVVVIYTLLGGFQAVVWSDVIQAISMTAGMVTIIIKGTMDSGGIGSTWKTITDKGRMNLFIFDPDPTLRQSFWSLMLGGIFSGFGMTLSQISFQRIKATPTVKSAQRMQLIATCGSIIFNLLAVMQGAVMFAYFDRKGCDPLVSKKVTNPNQLIAVLASGIFKNIPCLTGLFLSAVFSASLSTMSSVLGSASSIFLEDIIKPHTKPMSQRREILIAQISVLGFGTVAVVIALCVSGMHGPVTQILTTSSSCLIGAVTGIILLGWYVPSANTLGAVVGGSVSVLFVGWISFGKMMSDDVSSSQLLEPASTERCTFMNVSSNSVSNITLNGVISISSRKNNVTLPFAGDSQEKHGVDLLYSLSYQWLGMVGIVLVLSIGALASRVQGSVPADENLTVSLAGSLCRCSNSPMIVSHQLVNKDPFVDIRRDDDDLVTKDEDAPLVMNMKPATVKIGPWLLCLTRRPSK</sequence>
<feature type="transmembrane region" description="Helical" evidence="12">
    <location>
        <begin position="319"/>
        <end position="342"/>
    </location>
</feature>
<name>A0A210QCC6_MIZYE</name>
<evidence type="ECO:0000256" key="9">
    <source>
        <dbReference type="ARBA" id="ARBA00023136"/>
    </source>
</evidence>
<dbReference type="GO" id="GO:0015293">
    <property type="term" value="F:symporter activity"/>
    <property type="evidence" value="ECO:0007669"/>
    <property type="project" value="TreeGrafter"/>
</dbReference>
<accession>A0A210QCC6</accession>
<evidence type="ECO:0000256" key="2">
    <source>
        <dbReference type="ARBA" id="ARBA00006434"/>
    </source>
</evidence>
<feature type="transmembrane region" description="Helical" evidence="12">
    <location>
        <begin position="155"/>
        <end position="174"/>
    </location>
</feature>
<feature type="transmembrane region" description="Helical" evidence="12">
    <location>
        <begin position="6"/>
        <end position="25"/>
    </location>
</feature>
<gene>
    <name evidence="13" type="ORF">KP79_PYT19930</name>
</gene>
<evidence type="ECO:0000256" key="5">
    <source>
        <dbReference type="ARBA" id="ARBA00022692"/>
    </source>
</evidence>
<evidence type="ECO:0000256" key="3">
    <source>
        <dbReference type="ARBA" id="ARBA00022448"/>
    </source>
</evidence>
<keyword evidence="6 12" id="KW-1133">Transmembrane helix</keyword>
<evidence type="ECO:0000256" key="11">
    <source>
        <dbReference type="RuleBase" id="RU362091"/>
    </source>
</evidence>
<evidence type="ECO:0000256" key="12">
    <source>
        <dbReference type="SAM" id="Phobius"/>
    </source>
</evidence>
<feature type="transmembrane region" description="Helical" evidence="12">
    <location>
        <begin position="121"/>
        <end position="143"/>
    </location>
</feature>
<evidence type="ECO:0000256" key="10">
    <source>
        <dbReference type="ARBA" id="ARBA00023201"/>
    </source>
</evidence>
<comment type="subcellular location">
    <subcellularLocation>
        <location evidence="1">Cell membrane</location>
        <topology evidence="1">Multi-pass membrane protein</topology>
    </subcellularLocation>
</comment>
<dbReference type="AlphaFoldDB" id="A0A210QCC6"/>
<feature type="transmembrane region" description="Helical" evidence="12">
    <location>
        <begin position="527"/>
        <end position="545"/>
    </location>
</feature>
<dbReference type="PROSITE" id="PS50283">
    <property type="entry name" value="NA_SOLUT_SYMP_3"/>
    <property type="match status" value="1"/>
</dbReference>
<dbReference type="GO" id="GO:0006814">
    <property type="term" value="P:sodium ion transport"/>
    <property type="evidence" value="ECO:0007669"/>
    <property type="project" value="UniProtKB-KW"/>
</dbReference>
<proteinExistence type="inferred from homology"/>
<keyword evidence="14" id="KW-1185">Reference proteome</keyword>
<keyword evidence="10" id="KW-0739">Sodium transport</keyword>
<evidence type="ECO:0000256" key="6">
    <source>
        <dbReference type="ARBA" id="ARBA00022989"/>
    </source>
</evidence>
<evidence type="ECO:0000256" key="7">
    <source>
        <dbReference type="ARBA" id="ARBA00023053"/>
    </source>
</evidence>
<protein>
    <submittedName>
        <fullName evidence="13">Sodium-coupled monocarboxylate transporter 1</fullName>
    </submittedName>
</protein>
<reference evidence="13 14" key="1">
    <citation type="journal article" date="2017" name="Nat. Ecol. Evol.">
        <title>Scallop genome provides insights into evolution of bilaterian karyotype and development.</title>
        <authorList>
            <person name="Wang S."/>
            <person name="Zhang J."/>
            <person name="Jiao W."/>
            <person name="Li J."/>
            <person name="Xun X."/>
            <person name="Sun Y."/>
            <person name="Guo X."/>
            <person name="Huan P."/>
            <person name="Dong B."/>
            <person name="Zhang L."/>
            <person name="Hu X."/>
            <person name="Sun X."/>
            <person name="Wang J."/>
            <person name="Zhao C."/>
            <person name="Wang Y."/>
            <person name="Wang D."/>
            <person name="Huang X."/>
            <person name="Wang R."/>
            <person name="Lv J."/>
            <person name="Li Y."/>
            <person name="Zhang Z."/>
            <person name="Liu B."/>
            <person name="Lu W."/>
            <person name="Hui Y."/>
            <person name="Liang J."/>
            <person name="Zhou Z."/>
            <person name="Hou R."/>
            <person name="Li X."/>
            <person name="Liu Y."/>
            <person name="Li H."/>
            <person name="Ning X."/>
            <person name="Lin Y."/>
            <person name="Zhao L."/>
            <person name="Xing Q."/>
            <person name="Dou J."/>
            <person name="Li Y."/>
            <person name="Mao J."/>
            <person name="Guo H."/>
            <person name="Dou H."/>
            <person name="Li T."/>
            <person name="Mu C."/>
            <person name="Jiang W."/>
            <person name="Fu Q."/>
            <person name="Fu X."/>
            <person name="Miao Y."/>
            <person name="Liu J."/>
            <person name="Yu Q."/>
            <person name="Li R."/>
            <person name="Liao H."/>
            <person name="Li X."/>
            <person name="Kong Y."/>
            <person name="Jiang Z."/>
            <person name="Chourrout D."/>
            <person name="Li R."/>
            <person name="Bao Z."/>
        </authorList>
    </citation>
    <scope>NUCLEOTIDE SEQUENCE [LARGE SCALE GENOMIC DNA]</scope>
    <source>
        <strain evidence="13 14">PY_sf001</strain>
    </source>
</reference>
<dbReference type="PANTHER" id="PTHR42985:SF40">
    <property type="entry name" value="LD47995P-RELATED"/>
    <property type="match status" value="1"/>
</dbReference>
<evidence type="ECO:0000256" key="1">
    <source>
        <dbReference type="ARBA" id="ARBA00004651"/>
    </source>
</evidence>
<dbReference type="GO" id="GO:0005886">
    <property type="term" value="C:plasma membrane"/>
    <property type="evidence" value="ECO:0007669"/>
    <property type="project" value="UniProtKB-SubCell"/>
</dbReference>
<dbReference type="NCBIfam" id="TIGR00813">
    <property type="entry name" value="sss"/>
    <property type="match status" value="1"/>
</dbReference>
<evidence type="ECO:0000256" key="8">
    <source>
        <dbReference type="ARBA" id="ARBA00023065"/>
    </source>
</evidence>
<dbReference type="OrthoDB" id="6152138at2759"/>
<evidence type="ECO:0000256" key="4">
    <source>
        <dbReference type="ARBA" id="ARBA00022475"/>
    </source>
</evidence>
<dbReference type="Proteomes" id="UP000242188">
    <property type="component" value="Unassembled WGS sequence"/>
</dbReference>
<dbReference type="PANTHER" id="PTHR42985">
    <property type="entry name" value="SODIUM-COUPLED MONOCARBOXYLATE TRANSPORTER"/>
    <property type="match status" value="1"/>
</dbReference>
<feature type="transmembrane region" description="Helical" evidence="12">
    <location>
        <begin position="79"/>
        <end position="101"/>
    </location>
</feature>
<organism evidence="13 14">
    <name type="scientific">Mizuhopecten yessoensis</name>
    <name type="common">Japanese scallop</name>
    <name type="synonym">Patinopecten yessoensis</name>
    <dbReference type="NCBI Taxonomy" id="6573"/>
    <lineage>
        <taxon>Eukaryota</taxon>
        <taxon>Metazoa</taxon>
        <taxon>Spiralia</taxon>
        <taxon>Lophotrochozoa</taxon>
        <taxon>Mollusca</taxon>
        <taxon>Bivalvia</taxon>
        <taxon>Autobranchia</taxon>
        <taxon>Pteriomorphia</taxon>
        <taxon>Pectinida</taxon>
        <taxon>Pectinoidea</taxon>
        <taxon>Pectinidae</taxon>
        <taxon>Mizuhopecten</taxon>
    </lineage>
</organism>
<keyword evidence="4" id="KW-1003">Cell membrane</keyword>
<keyword evidence="8" id="KW-0406">Ion transport</keyword>
<evidence type="ECO:0000313" key="13">
    <source>
        <dbReference type="EMBL" id="OWF46361.1"/>
    </source>
</evidence>
<feature type="transmembrane region" description="Helical" evidence="12">
    <location>
        <begin position="437"/>
        <end position="455"/>
    </location>
</feature>
<evidence type="ECO:0000313" key="14">
    <source>
        <dbReference type="Proteomes" id="UP000242188"/>
    </source>
</evidence>
<keyword evidence="7" id="KW-0915">Sodium</keyword>